<feature type="transmembrane region" description="Helical" evidence="1">
    <location>
        <begin position="281"/>
        <end position="300"/>
    </location>
</feature>
<evidence type="ECO:0000259" key="2">
    <source>
        <dbReference type="Pfam" id="PF09925"/>
    </source>
</evidence>
<feature type="transmembrane region" description="Helical" evidence="1">
    <location>
        <begin position="207"/>
        <end position="224"/>
    </location>
</feature>
<feature type="transmembrane region" description="Helical" evidence="1">
    <location>
        <begin position="124"/>
        <end position="140"/>
    </location>
</feature>
<feature type="transmembrane region" description="Helical" evidence="1">
    <location>
        <begin position="147"/>
        <end position="166"/>
    </location>
</feature>
<sequence length="317" mass="34064">MHAPDLRSGILNLSATLPPAQQPALLALAGLEREPAGARAGLDLGLRLLAAGLMGFGLLMWVAANWGAWSRSTHFLILQGAWVLTLLVAWRLPRARLAAGLLALLLQGGVLAYFGQTYQTGADPWQLFALWALLTLPLALQLRHDLLWAPWSLVLALGVTLWTHAHAGQRWMLGSEDLPLLMQASALLAAALAFLQWRGAAWGARALGLWSALLLMGWGLATLFDERVGSPYWMAGLLAGAGLLSQWQRADMVLLSVFALALNVWAVAGLSRLLFRGGGDHIGSLLLIGLVAAGLLAATVSQLMRLARRLEQKEVQP</sequence>
<evidence type="ECO:0000256" key="1">
    <source>
        <dbReference type="SAM" id="Phobius"/>
    </source>
</evidence>
<keyword evidence="1" id="KW-1133">Transmembrane helix</keyword>
<feature type="transmembrane region" description="Helical" evidence="1">
    <location>
        <begin position="178"/>
        <end position="195"/>
    </location>
</feature>
<evidence type="ECO:0000313" key="3">
    <source>
        <dbReference type="EMBL" id="MBB5205822.1"/>
    </source>
</evidence>
<reference evidence="3 4" key="1">
    <citation type="submission" date="2020-08" db="EMBL/GenBank/DDBJ databases">
        <title>Genomic Encyclopedia of Type Strains, Phase IV (KMG-IV): sequencing the most valuable type-strain genomes for metagenomic binning, comparative biology and taxonomic classification.</title>
        <authorList>
            <person name="Goeker M."/>
        </authorList>
    </citation>
    <scope>NUCLEOTIDE SEQUENCE [LARGE SCALE GENOMIC DNA]</scope>
    <source>
        <strain evidence="3 4">DSM 23958</strain>
    </source>
</reference>
<dbReference type="OrthoDB" id="327621at2"/>
<feature type="transmembrane region" description="Helical" evidence="1">
    <location>
        <begin position="254"/>
        <end position="275"/>
    </location>
</feature>
<feature type="domain" description="DUF2157" evidence="2">
    <location>
        <begin position="17"/>
        <end position="148"/>
    </location>
</feature>
<feature type="transmembrane region" description="Helical" evidence="1">
    <location>
        <begin position="97"/>
        <end position="118"/>
    </location>
</feature>
<accession>A0A840S878</accession>
<name>A0A840S878_9BURK</name>
<keyword evidence="1" id="KW-0472">Membrane</keyword>
<dbReference type="Proteomes" id="UP000554837">
    <property type="component" value="Unassembled WGS sequence"/>
</dbReference>
<evidence type="ECO:0000313" key="4">
    <source>
        <dbReference type="Proteomes" id="UP000554837"/>
    </source>
</evidence>
<dbReference type="Pfam" id="PF09925">
    <property type="entry name" value="DUF2157"/>
    <property type="match status" value="1"/>
</dbReference>
<keyword evidence="1" id="KW-0812">Transmembrane</keyword>
<protein>
    <submittedName>
        <fullName evidence="3">Putative membrane protein</fullName>
    </submittedName>
</protein>
<comment type="caution">
    <text evidence="3">The sequence shown here is derived from an EMBL/GenBank/DDBJ whole genome shotgun (WGS) entry which is preliminary data.</text>
</comment>
<feature type="transmembrane region" description="Helical" evidence="1">
    <location>
        <begin position="48"/>
        <end position="66"/>
    </location>
</feature>
<dbReference type="RefSeq" id="WP_138855333.1">
    <property type="nucleotide sequence ID" value="NZ_CP040709.1"/>
</dbReference>
<gene>
    <name evidence="3" type="ORF">HNQ51_003149</name>
</gene>
<dbReference type="InterPro" id="IPR018677">
    <property type="entry name" value="DUF2157"/>
</dbReference>
<feature type="transmembrane region" description="Helical" evidence="1">
    <location>
        <begin position="72"/>
        <end position="90"/>
    </location>
</feature>
<proteinExistence type="predicted"/>
<dbReference type="AlphaFoldDB" id="A0A840S878"/>
<keyword evidence="4" id="KW-1185">Reference proteome</keyword>
<organism evidence="3 4">
    <name type="scientific">Inhella inkyongensis</name>
    <dbReference type="NCBI Taxonomy" id="392593"/>
    <lineage>
        <taxon>Bacteria</taxon>
        <taxon>Pseudomonadati</taxon>
        <taxon>Pseudomonadota</taxon>
        <taxon>Betaproteobacteria</taxon>
        <taxon>Burkholderiales</taxon>
        <taxon>Sphaerotilaceae</taxon>
        <taxon>Inhella</taxon>
    </lineage>
</organism>
<dbReference type="EMBL" id="JACHHO010000005">
    <property type="protein sequence ID" value="MBB5205822.1"/>
    <property type="molecule type" value="Genomic_DNA"/>
</dbReference>